<sequence length="143" mass="17258">MELHRKICYTKGKKSKVSENMSLKQLTIKLFNECEECLNRHKRMREEDRSPDFFGEVKPHVDHFHAKIDEWEKQSKEWIASYRPKHVRVQQIDHAVDMMKQFLVQSFYKETGKKRFVQSIQAVQYTLETLLRAIREEGEDDQK</sequence>
<dbReference type="SUPFAM" id="SSF140415">
    <property type="entry name" value="YppE-like"/>
    <property type="match status" value="1"/>
</dbReference>
<dbReference type="InterPro" id="IPR023351">
    <property type="entry name" value="YppE-like_sf"/>
</dbReference>
<organism evidence="1 2">
    <name type="scientific">Chungangia koreensis</name>
    <dbReference type="NCBI Taxonomy" id="752657"/>
    <lineage>
        <taxon>Bacteria</taxon>
        <taxon>Bacillati</taxon>
        <taxon>Bacillota</taxon>
        <taxon>Bacilli</taxon>
        <taxon>Lactobacillales</taxon>
        <taxon>Chungangia</taxon>
    </lineage>
</organism>
<protein>
    <submittedName>
        <fullName evidence="1">YppE family protein</fullName>
    </submittedName>
</protein>
<gene>
    <name evidence="1" type="ORF">ACFOZY_12930</name>
</gene>
<dbReference type="Pfam" id="PF08807">
    <property type="entry name" value="DUF1798"/>
    <property type="match status" value="1"/>
</dbReference>
<comment type="caution">
    <text evidence="1">The sequence shown here is derived from an EMBL/GenBank/DDBJ whole genome shotgun (WGS) entry which is preliminary data.</text>
</comment>
<dbReference type="InterPro" id="IPR014913">
    <property type="entry name" value="YppE-like"/>
</dbReference>
<dbReference type="EMBL" id="JBHSEC010000019">
    <property type="protein sequence ID" value="MFC4411326.1"/>
    <property type="molecule type" value="Genomic_DNA"/>
</dbReference>
<reference evidence="2" key="1">
    <citation type="journal article" date="2019" name="Int. J. Syst. Evol. Microbiol.">
        <title>The Global Catalogue of Microorganisms (GCM) 10K type strain sequencing project: providing services to taxonomists for standard genome sequencing and annotation.</title>
        <authorList>
            <consortium name="The Broad Institute Genomics Platform"/>
            <consortium name="The Broad Institute Genome Sequencing Center for Infectious Disease"/>
            <person name="Wu L."/>
            <person name="Ma J."/>
        </authorList>
    </citation>
    <scope>NUCLEOTIDE SEQUENCE [LARGE SCALE GENOMIC DNA]</scope>
    <source>
        <strain evidence="2">CCUG 59778</strain>
    </source>
</reference>
<dbReference type="Proteomes" id="UP001595817">
    <property type="component" value="Unassembled WGS sequence"/>
</dbReference>
<keyword evidence="2" id="KW-1185">Reference proteome</keyword>
<dbReference type="Gene3D" id="1.20.120.440">
    <property type="entry name" value="YppE-like"/>
    <property type="match status" value="1"/>
</dbReference>
<proteinExistence type="predicted"/>
<accession>A0ABV8X6C6</accession>
<evidence type="ECO:0000313" key="2">
    <source>
        <dbReference type="Proteomes" id="UP001595817"/>
    </source>
</evidence>
<evidence type="ECO:0000313" key="1">
    <source>
        <dbReference type="EMBL" id="MFC4411326.1"/>
    </source>
</evidence>
<name>A0ABV8X6C6_9LACT</name>